<gene>
    <name evidence="15" type="primary">kdkA</name>
    <name evidence="16" type="ORF">CWE14_02555</name>
</gene>
<keyword evidence="17" id="KW-1185">Reference proteome</keyword>
<evidence type="ECO:0000256" key="15">
    <source>
        <dbReference type="HAMAP-Rule" id="MF_00521"/>
    </source>
</evidence>
<feature type="active site" evidence="15">
    <location>
        <position position="161"/>
    </location>
</feature>
<dbReference type="Proteomes" id="UP000287823">
    <property type="component" value="Unassembled WGS sequence"/>
</dbReference>
<comment type="pathway">
    <text evidence="2 15">Bacterial outer membrane biogenesis; LPS core biosynthesis.</text>
</comment>
<sequence>MSIVENKTLLKAPAKAAHFEMTYWQQQGMLSGSAGGRNLAYFIAADNELSDLPMVLRHYYRGGMVGKVNRDWFLRTGVKRSVAEFELLDWMHGQGLPVPRPIAALVQSKGLFYRADILIERLPCDSDLFAYLSQKPLSEAGWAQVGRAVAALHRQQVFHSDLNCHNILLADPADNDTEVRVWLIDFDKCHRVTESKQQNTTYNEQWKSQNLQRLLRSLHKEQQRIENFAFTETDWQALMSGYQQAGETAQ</sequence>
<comment type="caution">
    <text evidence="16">The sequence shown here is derived from an EMBL/GenBank/DDBJ whole genome shotgun (WGS) entry which is preliminary data.</text>
</comment>
<dbReference type="GO" id="GO:0005886">
    <property type="term" value="C:plasma membrane"/>
    <property type="evidence" value="ECO:0007669"/>
    <property type="project" value="UniProtKB-SubCell"/>
</dbReference>
<dbReference type="SUPFAM" id="SSF56112">
    <property type="entry name" value="Protein kinase-like (PK-like)"/>
    <property type="match status" value="1"/>
</dbReference>
<evidence type="ECO:0000256" key="6">
    <source>
        <dbReference type="ARBA" id="ARBA00022519"/>
    </source>
</evidence>
<evidence type="ECO:0000256" key="9">
    <source>
        <dbReference type="ARBA" id="ARBA00022777"/>
    </source>
</evidence>
<accession>A0A432WMH7</accession>
<dbReference type="HAMAP" id="MF_00521">
    <property type="entry name" value="KDO_kinase"/>
    <property type="match status" value="1"/>
</dbReference>
<comment type="catalytic activity">
    <reaction evidence="14 15">
        <text>an alpha-Kdo-(2-&gt;6)-lipid IVA + ATP = a 4-O-phospho-alpha-Kdo-(2-&gt;6)-lipid IVA + ADP + H(+)</text>
        <dbReference type="Rhea" id="RHEA:74271"/>
        <dbReference type="ChEBI" id="CHEBI:15378"/>
        <dbReference type="ChEBI" id="CHEBI:30616"/>
        <dbReference type="ChEBI" id="CHEBI:176428"/>
        <dbReference type="ChEBI" id="CHEBI:193140"/>
        <dbReference type="ChEBI" id="CHEBI:456216"/>
        <dbReference type="EC" id="2.7.1.166"/>
    </reaction>
</comment>
<dbReference type="InterPro" id="IPR022826">
    <property type="entry name" value="KDO_kinase"/>
</dbReference>
<keyword evidence="6 15" id="KW-0997">Cell inner membrane</keyword>
<evidence type="ECO:0000256" key="7">
    <source>
        <dbReference type="ARBA" id="ARBA00022679"/>
    </source>
</evidence>
<dbReference type="EC" id="2.7.1.166" evidence="4 15"/>
<keyword evidence="12 15" id="KW-0472">Membrane</keyword>
<evidence type="ECO:0000313" key="16">
    <source>
        <dbReference type="EMBL" id="RUO34897.1"/>
    </source>
</evidence>
<dbReference type="GO" id="GO:0016773">
    <property type="term" value="F:phosphotransferase activity, alcohol group as acceptor"/>
    <property type="evidence" value="ECO:0007669"/>
    <property type="project" value="UniProtKB-UniRule"/>
</dbReference>
<organism evidence="16 17">
    <name type="scientific">Aliidiomarina soli</name>
    <dbReference type="NCBI Taxonomy" id="1928574"/>
    <lineage>
        <taxon>Bacteria</taxon>
        <taxon>Pseudomonadati</taxon>
        <taxon>Pseudomonadota</taxon>
        <taxon>Gammaproteobacteria</taxon>
        <taxon>Alteromonadales</taxon>
        <taxon>Idiomarinaceae</taxon>
        <taxon>Aliidiomarina</taxon>
    </lineage>
</organism>
<dbReference type="NCBIfam" id="NF002475">
    <property type="entry name" value="PRK01723.1"/>
    <property type="match status" value="1"/>
</dbReference>
<evidence type="ECO:0000256" key="11">
    <source>
        <dbReference type="ARBA" id="ARBA00022985"/>
    </source>
</evidence>
<evidence type="ECO:0000256" key="12">
    <source>
        <dbReference type="ARBA" id="ARBA00023136"/>
    </source>
</evidence>
<evidence type="ECO:0000256" key="1">
    <source>
        <dbReference type="ARBA" id="ARBA00004515"/>
    </source>
</evidence>
<evidence type="ECO:0000256" key="10">
    <source>
        <dbReference type="ARBA" id="ARBA00022840"/>
    </source>
</evidence>
<keyword evidence="8 15" id="KW-0547">Nucleotide-binding</keyword>
<dbReference type="RefSeq" id="WP_126797936.1">
    <property type="nucleotide sequence ID" value="NZ_PIPO01000001.1"/>
</dbReference>
<dbReference type="UniPathway" id="UPA00958"/>
<evidence type="ECO:0000256" key="13">
    <source>
        <dbReference type="ARBA" id="ARBA00029511"/>
    </source>
</evidence>
<dbReference type="Pfam" id="PF06293">
    <property type="entry name" value="Kdo"/>
    <property type="match status" value="1"/>
</dbReference>
<evidence type="ECO:0000256" key="8">
    <source>
        <dbReference type="ARBA" id="ARBA00022741"/>
    </source>
</evidence>
<keyword evidence="5 15" id="KW-1003">Cell membrane</keyword>
<evidence type="ECO:0000256" key="3">
    <source>
        <dbReference type="ARBA" id="ARBA00010327"/>
    </source>
</evidence>
<keyword evidence="11 15" id="KW-0448">Lipopolysaccharide biosynthesis</keyword>
<dbReference type="GO" id="GO:0005524">
    <property type="term" value="F:ATP binding"/>
    <property type="evidence" value="ECO:0007669"/>
    <property type="project" value="UniProtKB-UniRule"/>
</dbReference>
<evidence type="ECO:0000313" key="17">
    <source>
        <dbReference type="Proteomes" id="UP000287823"/>
    </source>
</evidence>
<dbReference type="InterPro" id="IPR011009">
    <property type="entry name" value="Kinase-like_dom_sf"/>
</dbReference>
<keyword evidence="7 15" id="KW-0808">Transferase</keyword>
<dbReference type="GO" id="GO:0016301">
    <property type="term" value="F:kinase activity"/>
    <property type="evidence" value="ECO:0007669"/>
    <property type="project" value="UniProtKB-KW"/>
</dbReference>
<keyword evidence="10 15" id="KW-0067">ATP-binding</keyword>
<keyword evidence="9 15" id="KW-0418">Kinase</keyword>
<reference evidence="16 17" key="1">
    <citation type="journal article" date="2011" name="Front. Microbiol.">
        <title>Genomic signatures of strain selection and enhancement in Bacillus atrophaeus var. globigii, a historical biowarfare simulant.</title>
        <authorList>
            <person name="Gibbons H.S."/>
            <person name="Broomall S.M."/>
            <person name="McNew L.A."/>
            <person name="Daligault H."/>
            <person name="Chapman C."/>
            <person name="Bruce D."/>
            <person name="Karavis M."/>
            <person name="Krepps M."/>
            <person name="McGregor P.A."/>
            <person name="Hong C."/>
            <person name="Park K.H."/>
            <person name="Akmal A."/>
            <person name="Feldman A."/>
            <person name="Lin J.S."/>
            <person name="Chang W.E."/>
            <person name="Higgs B.W."/>
            <person name="Demirev P."/>
            <person name="Lindquist J."/>
            <person name="Liem A."/>
            <person name="Fochler E."/>
            <person name="Read T.D."/>
            <person name="Tapia R."/>
            <person name="Johnson S."/>
            <person name="Bishop-Lilly K.A."/>
            <person name="Detter C."/>
            <person name="Han C."/>
            <person name="Sozhamannan S."/>
            <person name="Rosenzweig C.N."/>
            <person name="Skowronski E.W."/>
        </authorList>
    </citation>
    <scope>NUCLEOTIDE SEQUENCE [LARGE SCALE GENOMIC DNA]</scope>
    <source>
        <strain evidence="16 17">Y4G10-17</strain>
    </source>
</reference>
<evidence type="ECO:0000256" key="14">
    <source>
        <dbReference type="ARBA" id="ARBA00034417"/>
    </source>
</evidence>
<dbReference type="Gene3D" id="1.10.510.10">
    <property type="entry name" value="Transferase(Phosphotransferase) domain 1"/>
    <property type="match status" value="1"/>
</dbReference>
<protein>
    <recommendedName>
        <fullName evidence="13 15">3-deoxy-D-manno-octulosonic acid kinase</fullName>
        <shortName evidence="15">Kdo kinase</shortName>
        <ecNumber evidence="4 15">2.7.1.166</ecNumber>
    </recommendedName>
</protein>
<evidence type="ECO:0000256" key="2">
    <source>
        <dbReference type="ARBA" id="ARBA00004713"/>
    </source>
</evidence>
<dbReference type="GO" id="GO:0009244">
    <property type="term" value="P:lipopolysaccharide core region biosynthetic process"/>
    <property type="evidence" value="ECO:0007669"/>
    <property type="project" value="UniProtKB-UniRule"/>
</dbReference>
<comment type="subcellular location">
    <subcellularLocation>
        <location evidence="1 15">Cell inner membrane</location>
        <topology evidence="1 15">Peripheral membrane protein</topology>
        <orientation evidence="1 15">Cytoplasmic side</orientation>
    </subcellularLocation>
</comment>
<comment type="similarity">
    <text evidence="3 15">Belongs to the protein kinase superfamily. KdkA/RfaP family.</text>
</comment>
<name>A0A432WMH7_9GAMM</name>
<dbReference type="AlphaFoldDB" id="A0A432WMH7"/>
<evidence type="ECO:0000256" key="4">
    <source>
        <dbReference type="ARBA" id="ARBA00011988"/>
    </source>
</evidence>
<dbReference type="EMBL" id="PIPO01000001">
    <property type="protein sequence ID" value="RUO34897.1"/>
    <property type="molecule type" value="Genomic_DNA"/>
</dbReference>
<proteinExistence type="inferred from homology"/>
<evidence type="ECO:0000256" key="5">
    <source>
        <dbReference type="ARBA" id="ARBA00022475"/>
    </source>
</evidence>
<comment type="function">
    <text evidence="15">Catalyzes the ATP-dependent phosphorylation of the 3-deoxy-D-manno-octulosonic acid (Kdo) residue in Kdo-lipid IV(A) at the 4-OH position.</text>
</comment>